<dbReference type="OrthoDB" id="6888544at2"/>
<dbReference type="Proteomes" id="UP000196573">
    <property type="component" value="Unassembled WGS sequence"/>
</dbReference>
<dbReference type="AlphaFoldDB" id="A0A1X7APN4"/>
<protein>
    <submittedName>
        <fullName evidence="1">Uncharacterized protein</fullName>
    </submittedName>
</protein>
<name>A0A1X7APN4_9GAMM</name>
<reference evidence="1 2" key="1">
    <citation type="submission" date="2017-03" db="EMBL/GenBank/DDBJ databases">
        <authorList>
            <person name="Afonso C.L."/>
            <person name="Miller P.J."/>
            <person name="Scott M.A."/>
            <person name="Spackman E."/>
            <person name="Goraichik I."/>
            <person name="Dimitrov K.M."/>
            <person name="Suarez D.L."/>
            <person name="Swayne D.E."/>
        </authorList>
    </citation>
    <scope>NUCLEOTIDE SEQUENCE [LARGE SCALE GENOMIC DNA]</scope>
    <source>
        <strain evidence="1">SB41UT1</strain>
    </source>
</reference>
<evidence type="ECO:0000313" key="2">
    <source>
        <dbReference type="Proteomes" id="UP000196573"/>
    </source>
</evidence>
<accession>A0A1X7APN4</accession>
<dbReference type="RefSeq" id="WP_087112502.1">
    <property type="nucleotide sequence ID" value="NZ_CBCSCN010000005.1"/>
</dbReference>
<organism evidence="1 2">
    <name type="scientific">Parendozoicomonas haliclonae</name>
    <dbReference type="NCBI Taxonomy" id="1960125"/>
    <lineage>
        <taxon>Bacteria</taxon>
        <taxon>Pseudomonadati</taxon>
        <taxon>Pseudomonadota</taxon>
        <taxon>Gammaproteobacteria</taxon>
        <taxon>Oceanospirillales</taxon>
        <taxon>Endozoicomonadaceae</taxon>
        <taxon>Parendozoicomonas</taxon>
    </lineage>
</organism>
<gene>
    <name evidence="1" type="ORF">EHSB41UT_03851</name>
</gene>
<sequence length="101" mass="12060">MNQERYLEEVRRQLSSYYQQLKAGHKPVAEQRSRIEGFMQAGIYMGIYSAPQRDALIAEVHEQIFGMSLRERQKVHQHQWQGDIRDYSEYDSPTINRRSSR</sequence>
<evidence type="ECO:0000313" key="1">
    <source>
        <dbReference type="EMBL" id="SMA50060.1"/>
    </source>
</evidence>
<keyword evidence="2" id="KW-1185">Reference proteome</keyword>
<proteinExistence type="predicted"/>
<dbReference type="EMBL" id="FWPT01000010">
    <property type="protein sequence ID" value="SMA50060.1"/>
    <property type="molecule type" value="Genomic_DNA"/>
</dbReference>